<evidence type="ECO:0000256" key="1">
    <source>
        <dbReference type="SAM" id="MobiDB-lite"/>
    </source>
</evidence>
<dbReference type="AlphaFoldDB" id="A0AAV9XNB1"/>
<gene>
    <name evidence="2" type="ORF">TWF694_006362</name>
</gene>
<feature type="compositionally biased region" description="Polar residues" evidence="1">
    <location>
        <begin position="58"/>
        <end position="68"/>
    </location>
</feature>
<dbReference type="Proteomes" id="UP001365542">
    <property type="component" value="Unassembled WGS sequence"/>
</dbReference>
<feature type="region of interest" description="Disordered" evidence="1">
    <location>
        <begin position="58"/>
        <end position="80"/>
    </location>
</feature>
<proteinExistence type="predicted"/>
<keyword evidence="3" id="KW-1185">Reference proteome</keyword>
<accession>A0AAV9XNB1</accession>
<dbReference type="EMBL" id="JAVHJO010000002">
    <property type="protein sequence ID" value="KAK6542407.1"/>
    <property type="molecule type" value="Genomic_DNA"/>
</dbReference>
<evidence type="ECO:0000313" key="2">
    <source>
        <dbReference type="EMBL" id="KAK6542407.1"/>
    </source>
</evidence>
<name>A0AAV9XNB1_9PEZI</name>
<reference evidence="2 3" key="1">
    <citation type="submission" date="2019-10" db="EMBL/GenBank/DDBJ databases">
        <authorList>
            <person name="Palmer J.M."/>
        </authorList>
    </citation>
    <scope>NUCLEOTIDE SEQUENCE [LARGE SCALE GENOMIC DNA]</scope>
    <source>
        <strain evidence="2 3">TWF694</strain>
    </source>
</reference>
<sequence length="306" mass="34196">MLLTQEIPCHPASHKSDVLDQRYLPKTPPPTATSHSFNLSASNQKLIVATTNLNIITPPSTPPQSFQLPPSSKPKHKKNSTHRAILTRLDTSTTAALSFTTTTLLTLTARIASVDEALQLYHDTIHATCHITPPSSPSDLEFKNDLVRDIIQREGEVTRAMCLSAERMLAEAEYTLYRNVSKAEEYEEKMVSTDTSLSISSKGETGEVRRRIRRLEAVQRIVSRAAMEMECVNALVEKVGFTEGRREMVKVLEVVLEELEEFMKGVRGVGEVKGRVELDVKVLKVQIRQLVRFGKLVPRILGFMGC</sequence>
<protein>
    <submittedName>
        <fullName evidence="2">Uncharacterized protein</fullName>
    </submittedName>
</protein>
<evidence type="ECO:0000313" key="3">
    <source>
        <dbReference type="Proteomes" id="UP001365542"/>
    </source>
</evidence>
<comment type="caution">
    <text evidence="2">The sequence shown here is derived from an EMBL/GenBank/DDBJ whole genome shotgun (WGS) entry which is preliminary data.</text>
</comment>
<organism evidence="2 3">
    <name type="scientific">Orbilia ellipsospora</name>
    <dbReference type="NCBI Taxonomy" id="2528407"/>
    <lineage>
        <taxon>Eukaryota</taxon>
        <taxon>Fungi</taxon>
        <taxon>Dikarya</taxon>
        <taxon>Ascomycota</taxon>
        <taxon>Pezizomycotina</taxon>
        <taxon>Orbiliomycetes</taxon>
        <taxon>Orbiliales</taxon>
        <taxon>Orbiliaceae</taxon>
        <taxon>Orbilia</taxon>
    </lineage>
</organism>